<accession>H3ZIL3</accession>
<dbReference type="PANTHER" id="PTHR42924:SF3">
    <property type="entry name" value="POLYMERASE_HISTIDINOL PHOSPHATASE N-TERMINAL DOMAIN-CONTAINING PROTEIN"/>
    <property type="match status" value="1"/>
</dbReference>
<organism evidence="3 4">
    <name type="scientific">Alishewanella jeotgali KCTC 22429</name>
    <dbReference type="NCBI Taxonomy" id="1129374"/>
    <lineage>
        <taxon>Bacteria</taxon>
        <taxon>Pseudomonadati</taxon>
        <taxon>Pseudomonadota</taxon>
        <taxon>Gammaproteobacteria</taxon>
        <taxon>Alteromonadales</taxon>
        <taxon>Alteromonadaceae</taxon>
        <taxon>Alishewanella</taxon>
    </lineage>
</organism>
<feature type="domain" description="Polymerase/histidinol phosphatase N-terminal" evidence="2">
    <location>
        <begin position="3"/>
        <end position="70"/>
    </location>
</feature>
<evidence type="ECO:0000256" key="1">
    <source>
        <dbReference type="SAM" id="MobiDB-lite"/>
    </source>
</evidence>
<dbReference type="GO" id="GO:0004534">
    <property type="term" value="F:5'-3' RNA exonuclease activity"/>
    <property type="evidence" value="ECO:0007669"/>
    <property type="project" value="TreeGrafter"/>
</dbReference>
<dbReference type="SUPFAM" id="SSF89550">
    <property type="entry name" value="PHP domain-like"/>
    <property type="match status" value="1"/>
</dbReference>
<dbReference type="InterPro" id="IPR004013">
    <property type="entry name" value="PHP_dom"/>
</dbReference>
<proteinExistence type="predicted"/>
<dbReference type="AlphaFoldDB" id="H3ZIL3"/>
<dbReference type="Proteomes" id="UP000012046">
    <property type="component" value="Unassembled WGS sequence"/>
</dbReference>
<dbReference type="RefSeq" id="WP_008951748.1">
    <property type="nucleotide sequence ID" value="NZ_AHTH01000051.1"/>
</dbReference>
<dbReference type="GO" id="GO:0035312">
    <property type="term" value="F:5'-3' DNA exonuclease activity"/>
    <property type="evidence" value="ECO:0007669"/>
    <property type="project" value="TreeGrafter"/>
</dbReference>
<name>H3ZIL3_9ALTE</name>
<dbReference type="Gene3D" id="3.20.20.140">
    <property type="entry name" value="Metal-dependent hydrolases"/>
    <property type="match status" value="1"/>
</dbReference>
<keyword evidence="4" id="KW-1185">Reference proteome</keyword>
<dbReference type="eggNOG" id="COG0613">
    <property type="taxonomic scope" value="Bacteria"/>
</dbReference>
<dbReference type="STRING" id="1129374.AJE_16129"/>
<feature type="region of interest" description="Disordered" evidence="1">
    <location>
        <begin position="282"/>
        <end position="316"/>
    </location>
</feature>
<comment type="caution">
    <text evidence="3">The sequence shown here is derived from an EMBL/GenBank/DDBJ whole genome shotgun (WGS) entry which is preliminary data.</text>
</comment>
<dbReference type="CDD" id="cd07438">
    <property type="entry name" value="PHP_HisPPase_AMP"/>
    <property type="match status" value="1"/>
</dbReference>
<evidence type="ECO:0000313" key="4">
    <source>
        <dbReference type="Proteomes" id="UP000012046"/>
    </source>
</evidence>
<reference evidence="3 4" key="1">
    <citation type="journal article" date="2012" name="J. Bacteriol.">
        <title>Genome Sequence of Extracellular-Protease-Producing Alishewanella jeotgali Isolated from Traditional Korean Fermented Seafood.</title>
        <authorList>
            <person name="Jung J."/>
            <person name="Chun J."/>
            <person name="Park W."/>
        </authorList>
    </citation>
    <scope>NUCLEOTIDE SEQUENCE [LARGE SCALE GENOMIC DNA]</scope>
    <source>
        <strain evidence="3 4">KCTC 22429</strain>
    </source>
</reference>
<gene>
    <name evidence="3" type="ORF">AJE_16129</name>
</gene>
<dbReference type="InterPro" id="IPR016195">
    <property type="entry name" value="Pol/histidinol_Pase-like"/>
</dbReference>
<dbReference type="Pfam" id="PF02811">
    <property type="entry name" value="PHP"/>
    <property type="match status" value="1"/>
</dbReference>
<evidence type="ECO:0000259" key="2">
    <source>
        <dbReference type="SMART" id="SM00481"/>
    </source>
</evidence>
<dbReference type="InterPro" id="IPR052018">
    <property type="entry name" value="PHP_domain"/>
</dbReference>
<dbReference type="Gene3D" id="1.10.150.650">
    <property type="match status" value="1"/>
</dbReference>
<protein>
    <recommendedName>
        <fullName evidence="2">Polymerase/histidinol phosphatase N-terminal domain-containing protein</fullName>
    </recommendedName>
</protein>
<dbReference type="NCBIfam" id="NF047791">
    <property type="entry name" value="RNaseRnm"/>
    <property type="match status" value="1"/>
</dbReference>
<dbReference type="EMBL" id="AHTH01000051">
    <property type="protein sequence ID" value="EHR39546.1"/>
    <property type="molecule type" value="Genomic_DNA"/>
</dbReference>
<feature type="compositionally biased region" description="Polar residues" evidence="1">
    <location>
        <begin position="306"/>
        <end position="316"/>
    </location>
</feature>
<evidence type="ECO:0000313" key="3">
    <source>
        <dbReference type="EMBL" id="EHR39546.1"/>
    </source>
</evidence>
<dbReference type="InterPro" id="IPR003141">
    <property type="entry name" value="Pol/His_phosphatase_N"/>
</dbReference>
<dbReference type="PATRIC" id="fig|1129374.4.peg.3197"/>
<sequence>MKIDLHSHTNHSDGLLPVAELLARAISCNLDVLAITDHDTVSALPQAADWLTENQAPLTLINGVEISTAWHEFEIHIVGLNIKPDCPQFLARLASQQQRRLERAEEMARRLEKAQIPGALEAVLAEVGDGAITRSHFARFLVKTGRADSMNAVFKKYLARGKTGYVPNNWVDLASAVQWIHDAGGQAVLAHPLKYNLNGRYLKRLVTDFAAAGGDAMEIISPQQTPVQRRELWALCQQHQLTASVGSDFHQPTAWNELGKHLYLPDDVTPVWASWGLSSKRAVSESKAEPQAEPESELNRTAAKSAASTISMDTPT</sequence>
<dbReference type="SMART" id="SM00481">
    <property type="entry name" value="POLIIIAc"/>
    <property type="match status" value="1"/>
</dbReference>
<dbReference type="PANTHER" id="PTHR42924">
    <property type="entry name" value="EXONUCLEASE"/>
    <property type="match status" value="1"/>
</dbReference>